<dbReference type="InterPro" id="IPR002745">
    <property type="entry name" value="Ptrans_KptA/Tpt1"/>
</dbReference>
<dbReference type="GO" id="GO:0000215">
    <property type="term" value="F:tRNA 2'-phosphotransferase activity"/>
    <property type="evidence" value="ECO:0007669"/>
    <property type="project" value="TreeGrafter"/>
</dbReference>
<evidence type="ECO:0000256" key="4">
    <source>
        <dbReference type="ARBA" id="ARBA00025212"/>
    </source>
</evidence>
<evidence type="ECO:0000256" key="5">
    <source>
        <dbReference type="HAMAP-Rule" id="MF_00299"/>
    </source>
</evidence>
<evidence type="ECO:0000313" key="7">
    <source>
        <dbReference type="Proteomes" id="UP000001979"/>
    </source>
</evidence>
<keyword evidence="2 5" id="KW-0808">Transferase</keyword>
<dbReference type="PANTHER" id="PTHR12684:SF2">
    <property type="entry name" value="TRNA 2'-PHOSPHOTRANSFERASE 1"/>
    <property type="match status" value="1"/>
</dbReference>
<protein>
    <recommendedName>
        <fullName evidence="5">Probable RNA 2'-phosphotransferase</fullName>
        <ecNumber evidence="5">2.7.1.-</ecNumber>
    </recommendedName>
</protein>
<evidence type="ECO:0000256" key="2">
    <source>
        <dbReference type="ARBA" id="ARBA00022679"/>
    </source>
</evidence>
<dbReference type="HOGENOM" id="CLU_052998_4_1_2"/>
<dbReference type="Proteomes" id="UP000001979">
    <property type="component" value="Chromosome"/>
</dbReference>
<name>Q12V71_METBU</name>
<dbReference type="SUPFAM" id="SSF56399">
    <property type="entry name" value="ADP-ribosylation"/>
    <property type="match status" value="1"/>
</dbReference>
<dbReference type="Pfam" id="PF01885">
    <property type="entry name" value="PTS_2-RNA"/>
    <property type="match status" value="1"/>
</dbReference>
<dbReference type="InterPro" id="IPR042080">
    <property type="entry name" value="RNA_2'-PTrans_N"/>
</dbReference>
<dbReference type="Gene3D" id="3.20.170.30">
    <property type="match status" value="1"/>
</dbReference>
<dbReference type="EC" id="2.7.1.-" evidence="5"/>
<keyword evidence="3 5" id="KW-0520">NAD</keyword>
<reference evidence="7" key="1">
    <citation type="journal article" date="2009" name="ISME J.">
        <title>The genome sequence of the psychrophilic archaeon, Methanococcoides burtonii: the role of genome evolution in cold adaptation.</title>
        <authorList>
            <person name="Allen M.A."/>
            <person name="Lauro F.M."/>
            <person name="Williams T.J."/>
            <person name="Burg D."/>
            <person name="Siddiqui K.S."/>
            <person name="De Francisci D."/>
            <person name="Chong K.W."/>
            <person name="Pilak O."/>
            <person name="Chew H.H."/>
            <person name="De Maere M.Z."/>
            <person name="Ting L."/>
            <person name="Katrib M."/>
            <person name="Ng C."/>
            <person name="Sowers K.R."/>
            <person name="Galperin M.Y."/>
            <person name="Anderson I.J."/>
            <person name="Ivanova N."/>
            <person name="Dalin E."/>
            <person name="Martinez M."/>
            <person name="Lapidus A."/>
            <person name="Hauser L."/>
            <person name="Land M."/>
            <person name="Thomas T."/>
            <person name="Cavicchioli R."/>
        </authorList>
    </citation>
    <scope>NUCLEOTIDE SEQUENCE [LARGE SCALE GENOMIC DNA]</scope>
    <source>
        <strain evidence="7">DSM 6242 / NBRC 107633 / OCM 468 / ACE-M</strain>
    </source>
</reference>
<evidence type="ECO:0000256" key="1">
    <source>
        <dbReference type="ARBA" id="ARBA00009836"/>
    </source>
</evidence>
<evidence type="ECO:0000313" key="6">
    <source>
        <dbReference type="EMBL" id="ABE52655.1"/>
    </source>
</evidence>
<dbReference type="AlphaFoldDB" id="Q12V71"/>
<proteinExistence type="inferred from homology"/>
<organism evidence="6 7">
    <name type="scientific">Methanococcoides burtonii (strain DSM 6242 / NBRC 107633 / OCM 468 / ACE-M)</name>
    <dbReference type="NCBI Taxonomy" id="259564"/>
    <lineage>
        <taxon>Archaea</taxon>
        <taxon>Methanobacteriati</taxon>
        <taxon>Methanobacteriota</taxon>
        <taxon>Stenosarchaea group</taxon>
        <taxon>Methanomicrobia</taxon>
        <taxon>Methanosarcinales</taxon>
        <taxon>Methanosarcinaceae</taxon>
        <taxon>Methanococcoides</taxon>
    </lineage>
</organism>
<gene>
    <name evidence="5 6" type="primary">kptA</name>
    <name evidence="6" type="ordered locus">Mbur_1765</name>
</gene>
<evidence type="ECO:0000256" key="3">
    <source>
        <dbReference type="ARBA" id="ARBA00023027"/>
    </source>
</evidence>
<dbReference type="GO" id="GO:0003950">
    <property type="term" value="F:NAD+ poly-ADP-ribosyltransferase activity"/>
    <property type="evidence" value="ECO:0007669"/>
    <property type="project" value="InterPro"/>
</dbReference>
<dbReference type="EMBL" id="CP000300">
    <property type="protein sequence ID" value="ABE52655.1"/>
    <property type="molecule type" value="Genomic_DNA"/>
</dbReference>
<comment type="function">
    <text evidence="4 5">Removes the 2'-phosphate from RNA via an intermediate in which the phosphate is ADP-ribosylated by NAD followed by a presumed transesterification to release the RNA and generate ADP-ribose 1''-2''-cyclic phosphate (APPR&gt;P). May function as an ADP-ribosylase.</text>
</comment>
<dbReference type="HAMAP" id="MF_00299">
    <property type="entry name" value="KptA"/>
    <property type="match status" value="1"/>
</dbReference>
<dbReference type="PANTHER" id="PTHR12684">
    <property type="entry name" value="PUTATIVE PHOSPHOTRANSFERASE"/>
    <property type="match status" value="1"/>
</dbReference>
<accession>Q12V71</accession>
<dbReference type="InterPro" id="IPR022928">
    <property type="entry name" value="RNA_2'-PTrans_KptA"/>
</dbReference>
<dbReference type="STRING" id="259564.Mbur_1765"/>
<comment type="similarity">
    <text evidence="1 5">Belongs to the KptA/TPT1 family.</text>
</comment>
<dbReference type="GO" id="GO:0006388">
    <property type="term" value="P:tRNA splicing, via endonucleolytic cleavage and ligation"/>
    <property type="evidence" value="ECO:0007669"/>
    <property type="project" value="UniProtKB-UniRule"/>
</dbReference>
<dbReference type="NCBIfam" id="NF002015">
    <property type="entry name" value="PRK00819.1-5"/>
    <property type="match status" value="1"/>
</dbReference>
<dbReference type="InterPro" id="IPR042081">
    <property type="entry name" value="RNA_2'-PTrans_C"/>
</dbReference>
<dbReference type="KEGG" id="mbu:Mbur_1765"/>
<dbReference type="Gene3D" id="1.10.10.970">
    <property type="entry name" value="RNA 2'-phosphotransferase, Tpt1/KptA family, N-terminal domain"/>
    <property type="match status" value="1"/>
</dbReference>
<sequence length="216" mass="24902">MHLNLDSMIRKCNEHGYFRGESCPDCGESGRYVLDDEREERLGRFISGALRHFPDDVGLTMDEQGWVNMDLLCDIMDRRYKWATRERLISLIESDLKTRYEIKGSKIRARYGHSVNVELDYLETELPYLYYGVSQEEVDMLLDTGIAPMRQRYVHLSTSYGKAIESASVHTENPVVLEVDVDEAQNNGLHFMLVNDDIVLTDGVPPEYLSVVEIEE</sequence>
<keyword evidence="7" id="KW-1185">Reference proteome</keyword>